<dbReference type="PANTHER" id="PTHR35008:SF4">
    <property type="entry name" value="BLL4482 PROTEIN"/>
    <property type="match status" value="1"/>
</dbReference>
<evidence type="ECO:0000256" key="2">
    <source>
        <dbReference type="ARBA" id="ARBA00022723"/>
    </source>
</evidence>
<organism evidence="8 9">
    <name type="scientific">Meiothermus taiwanensis</name>
    <dbReference type="NCBI Taxonomy" id="172827"/>
    <lineage>
        <taxon>Bacteria</taxon>
        <taxon>Thermotogati</taxon>
        <taxon>Deinococcota</taxon>
        <taxon>Deinococci</taxon>
        <taxon>Thermales</taxon>
        <taxon>Thermaceae</taxon>
        <taxon>Meiothermus</taxon>
    </lineage>
</organism>
<evidence type="ECO:0000256" key="1">
    <source>
        <dbReference type="ARBA" id="ARBA00022617"/>
    </source>
</evidence>
<dbReference type="SUPFAM" id="SSF46626">
    <property type="entry name" value="Cytochrome c"/>
    <property type="match status" value="1"/>
</dbReference>
<dbReference type="PANTHER" id="PTHR35008">
    <property type="entry name" value="BLL4482 PROTEIN-RELATED"/>
    <property type="match status" value="1"/>
</dbReference>
<reference evidence="8 9" key="1">
    <citation type="submission" date="2018-08" db="EMBL/GenBank/DDBJ databases">
        <title>Meiothermus cateniformans JCM 15151 genome sequencing project.</title>
        <authorList>
            <person name="Da Costa M.S."/>
            <person name="Albuquerque L."/>
            <person name="Raposo P."/>
            <person name="Froufe H.J.C."/>
            <person name="Barroso C.S."/>
            <person name="Egas C."/>
        </authorList>
    </citation>
    <scope>NUCLEOTIDE SEQUENCE [LARGE SCALE GENOMIC DNA]</scope>
    <source>
        <strain evidence="8 9">JCM 15151</strain>
    </source>
</reference>
<protein>
    <submittedName>
        <fullName evidence="8">Cytochrome c-552</fullName>
    </submittedName>
</protein>
<dbReference type="PROSITE" id="PS51007">
    <property type="entry name" value="CYTC"/>
    <property type="match status" value="1"/>
</dbReference>
<dbReference type="GO" id="GO:0046872">
    <property type="term" value="F:metal ion binding"/>
    <property type="evidence" value="ECO:0007669"/>
    <property type="project" value="UniProtKB-KW"/>
</dbReference>
<sequence length="150" mass="16356">MRYLFGLLAVLSLALAQPGPQLYQQNCAFCHGDNGQGRLGAFPPLAAHASELAKTPEGRAHLINVMLFGMQGPVRVKGTTYNGVMPAFAQLSDEQIASLLNYILNAWGNDKLLPRDHRPITAAEVRSARNVTNRPTPQQIGDLRSRINVP</sequence>
<feature type="signal peptide" evidence="6">
    <location>
        <begin position="1"/>
        <end position="16"/>
    </location>
</feature>
<evidence type="ECO:0000313" key="8">
    <source>
        <dbReference type="EMBL" id="RIH75471.1"/>
    </source>
</evidence>
<proteinExistence type="predicted"/>
<keyword evidence="3 4" id="KW-0408">Iron</keyword>
<dbReference type="Proteomes" id="UP000266089">
    <property type="component" value="Unassembled WGS sequence"/>
</dbReference>
<evidence type="ECO:0000256" key="6">
    <source>
        <dbReference type="SAM" id="SignalP"/>
    </source>
</evidence>
<feature type="chain" id="PRO_5017360681" evidence="6">
    <location>
        <begin position="17"/>
        <end position="150"/>
    </location>
</feature>
<dbReference type="GO" id="GO:0009055">
    <property type="term" value="F:electron transfer activity"/>
    <property type="evidence" value="ECO:0007669"/>
    <property type="project" value="InterPro"/>
</dbReference>
<dbReference type="AlphaFoldDB" id="A0A399DZG1"/>
<dbReference type="OrthoDB" id="31970at2"/>
<feature type="compositionally biased region" description="Polar residues" evidence="5">
    <location>
        <begin position="129"/>
        <end position="139"/>
    </location>
</feature>
<dbReference type="Pfam" id="PF00034">
    <property type="entry name" value="Cytochrom_C"/>
    <property type="match status" value="1"/>
</dbReference>
<dbReference type="InterPro" id="IPR009056">
    <property type="entry name" value="Cyt_c-like_dom"/>
</dbReference>
<evidence type="ECO:0000256" key="4">
    <source>
        <dbReference type="PROSITE-ProRule" id="PRU00433"/>
    </source>
</evidence>
<evidence type="ECO:0000313" key="9">
    <source>
        <dbReference type="Proteomes" id="UP000266089"/>
    </source>
</evidence>
<keyword evidence="2 4" id="KW-0479">Metal-binding</keyword>
<accession>A0A399DZG1</accession>
<dbReference type="EMBL" id="QWKX01000066">
    <property type="protein sequence ID" value="RIH75471.1"/>
    <property type="molecule type" value="Genomic_DNA"/>
</dbReference>
<dbReference type="InterPro" id="IPR036909">
    <property type="entry name" value="Cyt_c-like_dom_sf"/>
</dbReference>
<keyword evidence="1 4" id="KW-0349">Heme</keyword>
<comment type="caution">
    <text evidence="8">The sequence shown here is derived from an EMBL/GenBank/DDBJ whole genome shotgun (WGS) entry which is preliminary data.</text>
</comment>
<name>A0A399DZG1_9DEIN</name>
<evidence type="ECO:0000256" key="5">
    <source>
        <dbReference type="SAM" id="MobiDB-lite"/>
    </source>
</evidence>
<evidence type="ECO:0000256" key="3">
    <source>
        <dbReference type="ARBA" id="ARBA00023004"/>
    </source>
</evidence>
<evidence type="ECO:0000259" key="7">
    <source>
        <dbReference type="PROSITE" id="PS51007"/>
    </source>
</evidence>
<feature type="region of interest" description="Disordered" evidence="5">
    <location>
        <begin position="129"/>
        <end position="150"/>
    </location>
</feature>
<keyword evidence="6" id="KW-0732">Signal</keyword>
<feature type="domain" description="Cytochrome c" evidence="7">
    <location>
        <begin position="14"/>
        <end position="107"/>
    </location>
</feature>
<dbReference type="Gene3D" id="1.10.760.10">
    <property type="entry name" value="Cytochrome c-like domain"/>
    <property type="match status" value="1"/>
</dbReference>
<dbReference type="RefSeq" id="WP_027887351.1">
    <property type="nucleotide sequence ID" value="NZ_JBHSXZ010000076.1"/>
</dbReference>
<gene>
    <name evidence="8" type="primary">cycA_3</name>
    <name evidence="8" type="ORF">Mcate_02211</name>
</gene>
<dbReference type="GO" id="GO:0020037">
    <property type="term" value="F:heme binding"/>
    <property type="evidence" value="ECO:0007669"/>
    <property type="project" value="InterPro"/>
</dbReference>
<dbReference type="InterPro" id="IPR051459">
    <property type="entry name" value="Cytochrome_c-type_DH"/>
</dbReference>